<dbReference type="STRING" id="262209.AWH69_14530"/>
<dbReference type="GO" id="GO:0005524">
    <property type="term" value="F:ATP binding"/>
    <property type="evidence" value="ECO:0007669"/>
    <property type="project" value="UniProtKB-KW"/>
</dbReference>
<protein>
    <submittedName>
        <fullName evidence="1">ATP-binding protein</fullName>
    </submittedName>
</protein>
<dbReference type="AlphaFoldDB" id="A0A176QA53"/>
<dbReference type="EMBL" id="LQZG01000004">
    <property type="protein sequence ID" value="OAB86606.1"/>
    <property type="molecule type" value="Genomic_DNA"/>
</dbReference>
<proteinExistence type="predicted"/>
<dbReference type="InterPro" id="IPR021456">
    <property type="entry name" value="DUF3107"/>
</dbReference>
<reference evidence="1 2" key="1">
    <citation type="submission" date="2016-01" db="EMBL/GenBank/DDBJ databases">
        <title>Janibacter melonis strain CD11_4 genome sequencing and assembly.</title>
        <authorList>
            <person name="Nair G.R."/>
            <person name="Kaur G."/>
            <person name="Chander A.M."/>
            <person name="Mayilraj S."/>
        </authorList>
    </citation>
    <scope>NUCLEOTIDE SEQUENCE [LARGE SCALE GENOMIC DNA]</scope>
    <source>
        <strain evidence="1 2">CD11-4</strain>
    </source>
</reference>
<dbReference type="Pfam" id="PF11305">
    <property type="entry name" value="DUF3107"/>
    <property type="match status" value="1"/>
</dbReference>
<evidence type="ECO:0000313" key="1">
    <source>
        <dbReference type="EMBL" id="OAB86606.1"/>
    </source>
</evidence>
<name>A0A176QA53_9MICO</name>
<keyword evidence="1" id="KW-0067">ATP-binding</keyword>
<keyword evidence="2" id="KW-1185">Reference proteome</keyword>
<accession>A0A176QA53</accession>
<gene>
    <name evidence="1" type="ORF">AWH69_14530</name>
</gene>
<dbReference type="Proteomes" id="UP000076976">
    <property type="component" value="Unassembled WGS sequence"/>
</dbReference>
<keyword evidence="1" id="KW-0547">Nucleotide-binding</keyword>
<sequence length="73" mass="7578">MEVKIGIQNVAREIVIDATGSEDQIVAAVEAALSGQALDLRDERGRRVVVPAGALGYVDLGEPSRGRVGFGAS</sequence>
<organism evidence="1 2">
    <name type="scientific">Janibacter melonis</name>
    <dbReference type="NCBI Taxonomy" id="262209"/>
    <lineage>
        <taxon>Bacteria</taxon>
        <taxon>Bacillati</taxon>
        <taxon>Actinomycetota</taxon>
        <taxon>Actinomycetes</taxon>
        <taxon>Micrococcales</taxon>
        <taxon>Intrasporangiaceae</taxon>
        <taxon>Janibacter</taxon>
    </lineage>
</organism>
<comment type="caution">
    <text evidence="1">The sequence shown here is derived from an EMBL/GenBank/DDBJ whole genome shotgun (WGS) entry which is preliminary data.</text>
</comment>
<dbReference type="RefSeq" id="WP_068277683.1">
    <property type="nucleotide sequence ID" value="NZ_LQZG01000004.1"/>
</dbReference>
<evidence type="ECO:0000313" key="2">
    <source>
        <dbReference type="Proteomes" id="UP000076976"/>
    </source>
</evidence>